<evidence type="ECO:0000313" key="3">
    <source>
        <dbReference type="Proteomes" id="UP001178461"/>
    </source>
</evidence>
<accession>A0AA35KA00</accession>
<feature type="compositionally biased region" description="Acidic residues" evidence="1">
    <location>
        <begin position="124"/>
        <end position="133"/>
    </location>
</feature>
<sequence>MAAARGFDTLAGMFPSLHPSAETFYLPPPQLATSSSSAAFCALSPNQLAAALVGRAGRSCALWRRSPPGEGRERGVAAAAAVQLVPLERQPAHASTERAPARPPGRWRGGDAGKEGGISAVKGEEEEEEEEEEGMHRAERSSSPAGDFHKKRQAEQPRFCKALAVEAAAASSTSESCFPCGFHCKPRFFPSPFLLHCRPGLLRLARSLAAEEETEAEKPLLHCKSPKPKIIKQEDSSNAFLNLVQPAAALPECWRFEDLLPRVPL</sequence>
<evidence type="ECO:0000313" key="2">
    <source>
        <dbReference type="EMBL" id="CAI5773519.1"/>
    </source>
</evidence>
<dbReference type="AlphaFoldDB" id="A0AA35KA00"/>
<protein>
    <submittedName>
        <fullName evidence="2">Uncharacterized protein</fullName>
    </submittedName>
</protein>
<reference evidence="2" key="1">
    <citation type="submission" date="2022-12" db="EMBL/GenBank/DDBJ databases">
        <authorList>
            <person name="Alioto T."/>
            <person name="Alioto T."/>
            <person name="Gomez Garrido J."/>
        </authorList>
    </citation>
    <scope>NUCLEOTIDE SEQUENCE</scope>
</reference>
<feature type="region of interest" description="Disordered" evidence="1">
    <location>
        <begin position="88"/>
        <end position="152"/>
    </location>
</feature>
<evidence type="ECO:0000256" key="1">
    <source>
        <dbReference type="SAM" id="MobiDB-lite"/>
    </source>
</evidence>
<gene>
    <name evidence="2" type="ORF">PODLI_1B028770</name>
</gene>
<organism evidence="2 3">
    <name type="scientific">Podarcis lilfordi</name>
    <name type="common">Lilford's wall lizard</name>
    <dbReference type="NCBI Taxonomy" id="74358"/>
    <lineage>
        <taxon>Eukaryota</taxon>
        <taxon>Metazoa</taxon>
        <taxon>Chordata</taxon>
        <taxon>Craniata</taxon>
        <taxon>Vertebrata</taxon>
        <taxon>Euteleostomi</taxon>
        <taxon>Lepidosauria</taxon>
        <taxon>Squamata</taxon>
        <taxon>Bifurcata</taxon>
        <taxon>Unidentata</taxon>
        <taxon>Episquamata</taxon>
        <taxon>Laterata</taxon>
        <taxon>Lacertibaenia</taxon>
        <taxon>Lacertidae</taxon>
        <taxon>Podarcis</taxon>
    </lineage>
</organism>
<name>A0AA35KA00_9SAUR</name>
<dbReference type="Proteomes" id="UP001178461">
    <property type="component" value="Chromosome 4"/>
</dbReference>
<proteinExistence type="predicted"/>
<dbReference type="EMBL" id="OX395129">
    <property type="protein sequence ID" value="CAI5773519.1"/>
    <property type="molecule type" value="Genomic_DNA"/>
</dbReference>
<keyword evidence="3" id="KW-1185">Reference proteome</keyword>